<dbReference type="AlphaFoldDB" id="A0A3S4Z5C6"/>
<keyword evidence="5" id="KW-0813">Transport</keyword>
<name>A0A3S4Z5C6_9NEIS</name>
<reference evidence="14 15" key="1">
    <citation type="submission" date="2018-12" db="EMBL/GenBank/DDBJ databases">
        <authorList>
            <consortium name="Pathogen Informatics"/>
        </authorList>
    </citation>
    <scope>NUCLEOTIDE SEQUENCE [LARGE SCALE GENOMIC DNA]</scope>
    <source>
        <strain evidence="14 15">NCTC12742</strain>
    </source>
</reference>
<evidence type="ECO:0000256" key="6">
    <source>
        <dbReference type="ARBA" id="ARBA00022729"/>
    </source>
</evidence>
<evidence type="ECO:0000256" key="10">
    <source>
        <dbReference type="ARBA" id="ARBA00023186"/>
    </source>
</evidence>
<feature type="signal peptide" evidence="13">
    <location>
        <begin position="1"/>
        <end position="23"/>
    </location>
</feature>
<evidence type="ECO:0000256" key="9">
    <source>
        <dbReference type="ARBA" id="ARBA00023139"/>
    </source>
</evidence>
<organism evidence="14 15">
    <name type="scientific">Neisseria weaveri</name>
    <dbReference type="NCBI Taxonomy" id="28091"/>
    <lineage>
        <taxon>Bacteria</taxon>
        <taxon>Pseudomonadati</taxon>
        <taxon>Pseudomonadota</taxon>
        <taxon>Betaproteobacteria</taxon>
        <taxon>Neisseriales</taxon>
        <taxon>Neisseriaceae</taxon>
        <taxon>Neisseria</taxon>
    </lineage>
</organism>
<evidence type="ECO:0000256" key="3">
    <source>
        <dbReference type="ARBA" id="ARBA00011245"/>
    </source>
</evidence>
<evidence type="ECO:0000256" key="5">
    <source>
        <dbReference type="ARBA" id="ARBA00022448"/>
    </source>
</evidence>
<keyword evidence="11" id="KW-0998">Cell outer membrane</keyword>
<dbReference type="PROSITE" id="PS51257">
    <property type="entry name" value="PROKAR_LIPOPROTEIN"/>
    <property type="match status" value="1"/>
</dbReference>
<dbReference type="GO" id="GO:0015031">
    <property type="term" value="P:protein transport"/>
    <property type="evidence" value="ECO:0007669"/>
    <property type="project" value="UniProtKB-KW"/>
</dbReference>
<evidence type="ECO:0000256" key="2">
    <source>
        <dbReference type="ARBA" id="ARBA00009696"/>
    </source>
</evidence>
<sequence>MIMIKHKTLFAKTALSSFVLLLASCVGVPEPQGGYWQEPKDIQAFEAEGRLAVKVEGKGSYANFDWQYNRSVQTININSPLGNTLGQLCRDEQGVLAVDHNGKTYQADSADDLSRQLLGFALPLQYLHVWTHGYWVRDLPYELLPSGRLKQKDWIISRTLTEKGTTKVLSMENPKLGLRLVFDHINSSNGKQVLQQCEARMK</sequence>
<proteinExistence type="inferred from homology"/>
<keyword evidence="10" id="KW-0143">Chaperone</keyword>
<dbReference type="EMBL" id="LR134533">
    <property type="protein sequence ID" value="VEJ51827.1"/>
    <property type="molecule type" value="Genomic_DNA"/>
</dbReference>
<accession>A0A3S4Z5C6</accession>
<dbReference type="GO" id="GO:0009279">
    <property type="term" value="C:cell outer membrane"/>
    <property type="evidence" value="ECO:0007669"/>
    <property type="project" value="UniProtKB-SubCell"/>
</dbReference>
<gene>
    <name evidence="14" type="primary">lolB</name>
    <name evidence="14" type="ORF">NCTC12742_01732</name>
</gene>
<dbReference type="CDD" id="cd16326">
    <property type="entry name" value="LolB"/>
    <property type="match status" value="1"/>
</dbReference>
<evidence type="ECO:0000256" key="12">
    <source>
        <dbReference type="ARBA" id="ARBA00023288"/>
    </source>
</evidence>
<evidence type="ECO:0000256" key="4">
    <source>
        <dbReference type="ARBA" id="ARBA00016202"/>
    </source>
</evidence>
<protein>
    <recommendedName>
        <fullName evidence="4">Outer-membrane lipoprotein LolB</fullName>
    </recommendedName>
</protein>
<evidence type="ECO:0000256" key="13">
    <source>
        <dbReference type="SAM" id="SignalP"/>
    </source>
</evidence>
<evidence type="ECO:0000256" key="7">
    <source>
        <dbReference type="ARBA" id="ARBA00022927"/>
    </source>
</evidence>
<evidence type="ECO:0000256" key="1">
    <source>
        <dbReference type="ARBA" id="ARBA00004459"/>
    </source>
</evidence>
<evidence type="ECO:0000313" key="14">
    <source>
        <dbReference type="EMBL" id="VEJ51827.1"/>
    </source>
</evidence>
<evidence type="ECO:0000313" key="15">
    <source>
        <dbReference type="Proteomes" id="UP000272771"/>
    </source>
</evidence>
<dbReference type="STRING" id="28091.SAMEA3174300_00289"/>
<keyword evidence="6 13" id="KW-0732">Signal</keyword>
<comment type="subunit">
    <text evidence="3">Monomer.</text>
</comment>
<dbReference type="Pfam" id="PF03550">
    <property type="entry name" value="LolB"/>
    <property type="match status" value="1"/>
</dbReference>
<dbReference type="Gene3D" id="2.50.20.10">
    <property type="entry name" value="Lipoprotein localisation LolA/LolB/LppX"/>
    <property type="match status" value="1"/>
</dbReference>
<dbReference type="InterPro" id="IPR029046">
    <property type="entry name" value="LolA/LolB/LppX"/>
</dbReference>
<comment type="subcellular location">
    <subcellularLocation>
        <location evidence="1">Cell outer membrane</location>
        <topology evidence="1">Lipid-anchor</topology>
    </subcellularLocation>
</comment>
<dbReference type="Proteomes" id="UP000272771">
    <property type="component" value="Chromosome"/>
</dbReference>
<keyword evidence="7" id="KW-0653">Protein transport</keyword>
<evidence type="ECO:0000256" key="11">
    <source>
        <dbReference type="ARBA" id="ARBA00023237"/>
    </source>
</evidence>
<feature type="chain" id="PRO_5018570859" description="Outer-membrane lipoprotein LolB" evidence="13">
    <location>
        <begin position="24"/>
        <end position="202"/>
    </location>
</feature>
<keyword evidence="8" id="KW-0472">Membrane</keyword>
<keyword evidence="15" id="KW-1185">Reference proteome</keyword>
<dbReference type="SUPFAM" id="SSF89392">
    <property type="entry name" value="Prokaryotic lipoproteins and lipoprotein localization factors"/>
    <property type="match status" value="1"/>
</dbReference>
<evidence type="ECO:0000256" key="8">
    <source>
        <dbReference type="ARBA" id="ARBA00023136"/>
    </source>
</evidence>
<keyword evidence="9" id="KW-0564">Palmitate</keyword>
<dbReference type="InterPro" id="IPR004565">
    <property type="entry name" value="OM_lipoprot_LolB"/>
</dbReference>
<keyword evidence="12 14" id="KW-0449">Lipoprotein</keyword>
<comment type="similarity">
    <text evidence="2">Belongs to the LolB family.</text>
</comment>